<dbReference type="PROSITE" id="PS50157">
    <property type="entry name" value="ZINC_FINGER_C2H2_2"/>
    <property type="match status" value="1"/>
</dbReference>
<dbReference type="InterPro" id="IPR007219">
    <property type="entry name" value="XnlR_reg_dom"/>
</dbReference>
<dbReference type="GO" id="GO:0000785">
    <property type="term" value="C:chromatin"/>
    <property type="evidence" value="ECO:0007669"/>
    <property type="project" value="TreeGrafter"/>
</dbReference>
<dbReference type="GO" id="GO:0000978">
    <property type="term" value="F:RNA polymerase II cis-regulatory region sequence-specific DNA binding"/>
    <property type="evidence" value="ECO:0007669"/>
    <property type="project" value="InterPro"/>
</dbReference>
<dbReference type="Pfam" id="PF00096">
    <property type="entry name" value="zf-C2H2"/>
    <property type="match status" value="1"/>
</dbReference>
<evidence type="ECO:0000313" key="10">
    <source>
        <dbReference type="EMBL" id="PWY99522.1"/>
    </source>
</evidence>
<evidence type="ECO:0000259" key="9">
    <source>
        <dbReference type="PROSITE" id="PS50157"/>
    </source>
</evidence>
<feature type="domain" description="C2H2-type" evidence="9">
    <location>
        <begin position="70"/>
        <end position="97"/>
    </location>
</feature>
<sequence>MQSDYFGPSADPEVGSVRPRPDSPTPSGPARKVQKRASADSTTSNTEDKDDNASNTADTTGGAAPNGPPFICPTCSTSYSRLEYLRRHERRHADIRPFVCDCGKGFSRSDVLSRHKRQCRVVLQLDGSAEGDKPAAEGEAPPKAAKPRRSSSTAKPGRPKGSTKAAKAAAAAANANGNHAADNSMNASDADVSTADGPAPPPPAPTTAADHPSHDAVAAIAAAAAAAAAAHTRQQQEARAQEQDASEMIDPAIAADSQAQAAAAATTAAAISSVAAYQYANPMDPPDFHTGRGAVNPYASAPFPHAPVHSAIAALHPQFYQPSSPESSASRSEHGSPRYASQGLVRHGSNPGSRFMRPSGYDQYATRPMPSGSTFGSATDAALWEGLDTAKLPSPGHVTTPGSAARATAAMLASLGFPVTSPLSHLGDRSRTGSHLGGDASYFRSTAPGLSGGSGPSAATTGLAAYGGSSGGNSSGFSFGNDTSSTTSNAMTSSAAGASGVSQGTEPSGATTPKEPVRFSVSTLGPLSPFSNTALNSSMSPYLSAFSNARDTPLVSSPRSAMPGTPGGGLSSLDLGGQWTGMRPPSRTVSRHNSLQGINISSTSTSPQSDGASKLGKSASTERLTLNLDKSIDSDDSKAIASSASLATTAISAPTASAATTAAAPTTVGASTTGSTSTVASTSTGTASRSGSTISPSSTSITTPSNSGVAPTVTSTPAQALVASGVSSSGIHTPSRFVKNESQQYFDGGALTPGPEAFLLRLQGGAQELRAGIHGTEISFLNSSCSGLSSLPMSTPQFSTPGWDANMFSSLSNSGGGTSSVGVGLGNGIGGGVNGTPGGAQMSALGWLMSPSIQQLLSALGSTTAGSGTVDLNSKSDYFNSKAVTISATSADAIDSLDLEVRPRPLEKALVDCKNPFYLPPEMFRACYSIPHWSLPPISRLSVLALHAQQNLLKHFPILHEPTFRIDSTPGCIAFAICMLGGHEAGRKWWAGEEVVPKSALHILNSANEPDKSNLFNQAVDQGPSRFVDEEDGEELVKPIVMTEKTDMLMRMFASRCKSVKDKCSVVQSLMLFQGHNFLSSDAATRAVAGVSHGTVVALARQAGFFDPSAEHTKREVTYTVQDVTDQVMRESSELCFSFTFLPWYLPSMAGEESIWRRWAELEGRRRTAFGIYVMDTIAHLDASVPTLLATEEVCHLPLPSPDCIWRAATAESWRKTLDSYHGPTLDEALQQLTTAENPSPLSGGRKLLRSIYGSHGPFARLVMMIALLRGIIEMLEGRATRVSKPSSLTKWLRRETLAMGRTAGDAQVVTFKRALSRWRKAWDEDPTCRFASTARPGHAHHNGSAHATASQLGAEGEALLNGSLFTPLTASGATPLSDDALPLYWLGHVLVTHAASNQKLPLRSPHGPVVINGDLRSAERHSTGGGPPMPDFRAMLRFAKNFVTRGEK</sequence>
<accession>A0A317XNX6</accession>
<keyword evidence="3" id="KW-0677">Repeat</keyword>
<reference evidence="10 11" key="1">
    <citation type="journal article" date="2018" name="Mol. Biol. Evol.">
        <title>Broad Genomic Sampling Reveals a Smut Pathogenic Ancestry of the Fungal Clade Ustilaginomycotina.</title>
        <authorList>
            <person name="Kijpornyongpan T."/>
            <person name="Mondo S.J."/>
            <person name="Barry K."/>
            <person name="Sandor L."/>
            <person name="Lee J."/>
            <person name="Lipzen A."/>
            <person name="Pangilinan J."/>
            <person name="LaButti K."/>
            <person name="Hainaut M."/>
            <person name="Henrissat B."/>
            <person name="Grigoriev I.V."/>
            <person name="Spatafora J.W."/>
            <person name="Aime M.C."/>
        </authorList>
    </citation>
    <scope>NUCLEOTIDE SEQUENCE [LARGE SCALE GENOMIC DNA]</scope>
    <source>
        <strain evidence="10 11">MCA 3645</strain>
    </source>
</reference>
<evidence type="ECO:0000256" key="4">
    <source>
        <dbReference type="ARBA" id="ARBA00022771"/>
    </source>
</evidence>
<evidence type="ECO:0000256" key="8">
    <source>
        <dbReference type="SAM" id="MobiDB-lite"/>
    </source>
</evidence>
<evidence type="ECO:0000256" key="3">
    <source>
        <dbReference type="ARBA" id="ARBA00022737"/>
    </source>
</evidence>
<feature type="region of interest" description="Disordered" evidence="8">
    <location>
        <begin position="655"/>
        <end position="713"/>
    </location>
</feature>
<feature type="region of interest" description="Disordered" evidence="8">
    <location>
        <begin position="1"/>
        <end position="71"/>
    </location>
</feature>
<evidence type="ECO:0000256" key="6">
    <source>
        <dbReference type="ARBA" id="ARBA00023242"/>
    </source>
</evidence>
<dbReference type="Proteomes" id="UP000246740">
    <property type="component" value="Unassembled WGS sequence"/>
</dbReference>
<evidence type="ECO:0000256" key="7">
    <source>
        <dbReference type="PROSITE-ProRule" id="PRU00042"/>
    </source>
</evidence>
<proteinExistence type="predicted"/>
<dbReference type="InterPro" id="IPR051059">
    <property type="entry name" value="VerF-like"/>
</dbReference>
<feature type="compositionally biased region" description="Low complexity" evidence="8">
    <location>
        <begin position="480"/>
        <end position="505"/>
    </location>
</feature>
<dbReference type="SUPFAM" id="SSF57667">
    <property type="entry name" value="beta-beta-alpha zinc fingers"/>
    <property type="match status" value="1"/>
</dbReference>
<organism evidence="10 11">
    <name type="scientific">Testicularia cyperi</name>
    <dbReference type="NCBI Taxonomy" id="1882483"/>
    <lineage>
        <taxon>Eukaryota</taxon>
        <taxon>Fungi</taxon>
        <taxon>Dikarya</taxon>
        <taxon>Basidiomycota</taxon>
        <taxon>Ustilaginomycotina</taxon>
        <taxon>Ustilaginomycetes</taxon>
        <taxon>Ustilaginales</taxon>
        <taxon>Anthracoideaceae</taxon>
        <taxon>Testicularia</taxon>
    </lineage>
</organism>
<feature type="region of interest" description="Disordered" evidence="8">
    <location>
        <begin position="480"/>
        <end position="520"/>
    </location>
</feature>
<evidence type="ECO:0000313" key="11">
    <source>
        <dbReference type="Proteomes" id="UP000246740"/>
    </source>
</evidence>
<dbReference type="GO" id="GO:0005634">
    <property type="term" value="C:nucleus"/>
    <property type="evidence" value="ECO:0007669"/>
    <property type="project" value="UniProtKB-SubCell"/>
</dbReference>
<keyword evidence="5" id="KW-0862">Zinc</keyword>
<keyword evidence="2" id="KW-0479">Metal-binding</keyword>
<feature type="region of interest" description="Disordered" evidence="8">
    <location>
        <begin position="320"/>
        <end position="353"/>
    </location>
</feature>
<name>A0A317XNX6_9BASI</name>
<feature type="region of interest" description="Disordered" evidence="8">
    <location>
        <begin position="128"/>
        <end position="212"/>
    </location>
</feature>
<evidence type="ECO:0000256" key="2">
    <source>
        <dbReference type="ARBA" id="ARBA00022723"/>
    </source>
</evidence>
<dbReference type="EMBL" id="KZ819195">
    <property type="protein sequence ID" value="PWY99522.1"/>
    <property type="molecule type" value="Genomic_DNA"/>
</dbReference>
<feature type="compositionally biased region" description="Polar residues" evidence="8">
    <location>
        <begin position="587"/>
        <end position="611"/>
    </location>
</feature>
<dbReference type="Gene3D" id="3.30.160.60">
    <property type="entry name" value="Classic Zinc Finger"/>
    <property type="match status" value="1"/>
</dbReference>
<keyword evidence="4 7" id="KW-0863">Zinc-finger</keyword>
<dbReference type="Pfam" id="PF04082">
    <property type="entry name" value="Fungal_trans"/>
    <property type="match status" value="1"/>
</dbReference>
<evidence type="ECO:0000256" key="5">
    <source>
        <dbReference type="ARBA" id="ARBA00022833"/>
    </source>
</evidence>
<dbReference type="InParanoid" id="A0A317XNX6"/>
<dbReference type="PROSITE" id="PS00028">
    <property type="entry name" value="ZINC_FINGER_C2H2_1"/>
    <property type="match status" value="1"/>
</dbReference>
<dbReference type="InterPro" id="IPR013087">
    <property type="entry name" value="Znf_C2H2_type"/>
</dbReference>
<gene>
    <name evidence="10" type="ORF">BCV70DRAFT_120096</name>
</gene>
<dbReference type="GO" id="GO:0006351">
    <property type="term" value="P:DNA-templated transcription"/>
    <property type="evidence" value="ECO:0007669"/>
    <property type="project" value="InterPro"/>
</dbReference>
<comment type="subcellular location">
    <subcellularLocation>
        <location evidence="1">Nucleus</location>
    </subcellularLocation>
</comment>
<feature type="region of interest" description="Disordered" evidence="8">
    <location>
        <begin position="553"/>
        <end position="618"/>
    </location>
</feature>
<dbReference type="STRING" id="1882483.A0A317XNX6"/>
<dbReference type="PANTHER" id="PTHR40626:SF32">
    <property type="entry name" value="ZINC FINGER PROTEIN RST2"/>
    <property type="match status" value="1"/>
</dbReference>
<dbReference type="GO" id="GO:0008270">
    <property type="term" value="F:zinc ion binding"/>
    <property type="evidence" value="ECO:0007669"/>
    <property type="project" value="UniProtKB-KW"/>
</dbReference>
<dbReference type="InterPro" id="IPR036236">
    <property type="entry name" value="Znf_C2H2_sf"/>
</dbReference>
<feature type="compositionally biased region" description="Low complexity" evidence="8">
    <location>
        <begin position="655"/>
        <end position="708"/>
    </location>
</feature>
<keyword evidence="11" id="KW-1185">Reference proteome</keyword>
<dbReference type="GO" id="GO:0000981">
    <property type="term" value="F:DNA-binding transcription factor activity, RNA polymerase II-specific"/>
    <property type="evidence" value="ECO:0007669"/>
    <property type="project" value="InterPro"/>
</dbReference>
<evidence type="ECO:0000256" key="1">
    <source>
        <dbReference type="ARBA" id="ARBA00004123"/>
    </source>
</evidence>
<dbReference type="PANTHER" id="PTHR40626">
    <property type="entry name" value="MIP31509P"/>
    <property type="match status" value="1"/>
</dbReference>
<feature type="region of interest" description="Disordered" evidence="8">
    <location>
        <begin position="228"/>
        <end position="252"/>
    </location>
</feature>
<keyword evidence="6" id="KW-0539">Nucleus</keyword>
<dbReference type="OrthoDB" id="1405595at2759"/>
<protein>
    <recommendedName>
        <fullName evidence="9">C2H2-type domain-containing protein</fullName>
    </recommendedName>
</protein>
<feature type="compositionally biased region" description="Low complexity" evidence="8">
    <location>
        <begin position="165"/>
        <end position="193"/>
    </location>
</feature>